<reference evidence="1 2" key="1">
    <citation type="submission" date="2018-04" db="EMBL/GenBank/DDBJ databases">
        <title>Characteristic and Complete Genome Sequencing of A Novel Member of Infective Endocarditis Causative Bacteria: Bergeyella cardium QL-PH.</title>
        <authorList>
            <person name="Pan H."/>
            <person name="Sun E."/>
            <person name="Zhang Y."/>
        </authorList>
    </citation>
    <scope>NUCLEOTIDE SEQUENCE [LARGE SCALE GENOMIC DNA]</scope>
    <source>
        <strain evidence="1 2">HPQL</strain>
    </source>
</reference>
<evidence type="ECO:0000313" key="2">
    <source>
        <dbReference type="Proteomes" id="UP000464318"/>
    </source>
</evidence>
<accession>A0A6P1QVW3</accession>
<dbReference type="Proteomes" id="UP000464318">
    <property type="component" value="Chromosome"/>
</dbReference>
<dbReference type="EMBL" id="CP029149">
    <property type="protein sequence ID" value="QHN65163.1"/>
    <property type="molecule type" value="Genomic_DNA"/>
</dbReference>
<dbReference type="AlphaFoldDB" id="A0A6P1QVW3"/>
<dbReference type="OrthoDB" id="677174at2"/>
<proteinExistence type="predicted"/>
<dbReference type="KEGG" id="bcad:DBX24_04265"/>
<name>A0A6P1QVW3_9FLAO</name>
<protein>
    <submittedName>
        <fullName evidence="1">Uroporphyrinogen decarboxylase</fullName>
    </submittedName>
</protein>
<organism evidence="1 2">
    <name type="scientific">Bergeyella cardium</name>
    <dbReference type="NCBI Taxonomy" id="1585976"/>
    <lineage>
        <taxon>Bacteria</taxon>
        <taxon>Pseudomonadati</taxon>
        <taxon>Bacteroidota</taxon>
        <taxon>Flavobacteriia</taxon>
        <taxon>Flavobacteriales</taxon>
        <taxon>Weeksellaceae</taxon>
        <taxon>Bergeyella</taxon>
    </lineage>
</organism>
<dbReference type="Gene3D" id="1.20.1280.290">
    <property type="match status" value="1"/>
</dbReference>
<evidence type="ECO:0000313" key="1">
    <source>
        <dbReference type="EMBL" id="QHN65163.1"/>
    </source>
</evidence>
<gene>
    <name evidence="1" type="ORF">DBX24_04265</name>
</gene>
<sequence>MNSQIAEYIGYTASIFIVLSFVFKNITTIRIINMIGCMCFVVYGFYSGDKPFYPVIIPNAILSVVQIFFLIKESKNKPSNS</sequence>
<keyword evidence="2" id="KW-1185">Reference proteome</keyword>
<dbReference type="RefSeq" id="WP_120488223.1">
    <property type="nucleotide sequence ID" value="NZ_CP029149.1"/>
</dbReference>